<accession>A9VBZ7</accession>
<dbReference type="InterPro" id="IPR029058">
    <property type="entry name" value="AB_hydrolase_fold"/>
</dbReference>
<protein>
    <recommendedName>
        <fullName evidence="1">Fungal lipase-type domain-containing protein</fullName>
    </recommendedName>
</protein>
<dbReference type="InParanoid" id="A9VBZ7"/>
<organism evidence="2 3">
    <name type="scientific">Monosiga brevicollis</name>
    <name type="common">Choanoflagellate</name>
    <dbReference type="NCBI Taxonomy" id="81824"/>
    <lineage>
        <taxon>Eukaryota</taxon>
        <taxon>Choanoflagellata</taxon>
        <taxon>Craspedida</taxon>
        <taxon>Salpingoecidae</taxon>
        <taxon>Monosiga</taxon>
    </lineage>
</organism>
<dbReference type="EMBL" id="CH991579">
    <property type="protein sequence ID" value="EDQ84937.1"/>
    <property type="molecule type" value="Genomic_DNA"/>
</dbReference>
<dbReference type="RefSeq" id="XP_001750278.1">
    <property type="nucleotide sequence ID" value="XM_001750226.1"/>
</dbReference>
<reference evidence="2 3" key="1">
    <citation type="journal article" date="2008" name="Nature">
        <title>The genome of the choanoflagellate Monosiga brevicollis and the origin of metazoans.</title>
        <authorList>
            <consortium name="JGI Sequencing"/>
            <person name="King N."/>
            <person name="Westbrook M.J."/>
            <person name="Young S.L."/>
            <person name="Kuo A."/>
            <person name="Abedin M."/>
            <person name="Chapman J."/>
            <person name="Fairclough S."/>
            <person name="Hellsten U."/>
            <person name="Isogai Y."/>
            <person name="Letunic I."/>
            <person name="Marr M."/>
            <person name="Pincus D."/>
            <person name="Putnam N."/>
            <person name="Rokas A."/>
            <person name="Wright K.J."/>
            <person name="Zuzow R."/>
            <person name="Dirks W."/>
            <person name="Good M."/>
            <person name="Goodstein D."/>
            <person name="Lemons D."/>
            <person name="Li W."/>
            <person name="Lyons J.B."/>
            <person name="Morris A."/>
            <person name="Nichols S."/>
            <person name="Richter D.J."/>
            <person name="Salamov A."/>
            <person name="Bork P."/>
            <person name="Lim W.A."/>
            <person name="Manning G."/>
            <person name="Miller W.T."/>
            <person name="McGinnis W."/>
            <person name="Shapiro H."/>
            <person name="Tjian R."/>
            <person name="Grigoriev I.V."/>
            <person name="Rokhsar D."/>
        </authorList>
    </citation>
    <scope>NUCLEOTIDE SEQUENCE [LARGE SCALE GENOMIC DNA]</scope>
    <source>
        <strain evidence="3">MX1 / ATCC 50154</strain>
    </source>
</reference>
<name>A9VBZ7_MONBE</name>
<sequence>MATMIGVVAGLIGDGFDWTLRKAAVAKTIIAHHLTTLQPETELSKNHRHQEGRDFMNDNNAAQLIEDLPAHAGTPTHRYSNSMPYRARCVRACNYLEADHGKLQNLSDTLVVPLLRELYYTFYDLRDFKRMAWVHHAARPHELSVSWPTIQEDLQFGYRIGKILKGSQMAYKMDAAVEDADLINTINDLRPPNAAPFTADDLRIVGTFEDQYGCKRARCFLAHNEGKSPNPKLYLIFQGSPSPFWPGNWPLWWRTNFDAAVVTLCNCDDGMPINVHSGFAAMLEALYNDIKECVCEKLGDELFKKAEWAVFGHSLGGALATLFVTRAAYDEGFSFNLMTAFPFCPAAPFFELDDAALATSLANKKVLVTNILVQGDIVSNETYFRLVGPKNMVQTKPWSWLRLNPVAAHSCEGRAIEDYKTSCMNPDFWVQMP</sequence>
<dbReference type="KEGG" id="mbr:MONBRDRAFT_39062"/>
<dbReference type="SUPFAM" id="SSF53474">
    <property type="entry name" value="alpha/beta-Hydrolases"/>
    <property type="match status" value="1"/>
</dbReference>
<dbReference type="GeneID" id="5895489"/>
<dbReference type="InterPro" id="IPR002921">
    <property type="entry name" value="Fungal_lipase-type"/>
</dbReference>
<dbReference type="AlphaFoldDB" id="A9VBZ7"/>
<dbReference type="GO" id="GO:0006629">
    <property type="term" value="P:lipid metabolic process"/>
    <property type="evidence" value="ECO:0007669"/>
    <property type="project" value="InterPro"/>
</dbReference>
<proteinExistence type="predicted"/>
<evidence type="ECO:0000259" key="1">
    <source>
        <dbReference type="Pfam" id="PF01764"/>
    </source>
</evidence>
<dbReference type="Gene3D" id="3.40.50.1820">
    <property type="entry name" value="alpha/beta hydrolase"/>
    <property type="match status" value="1"/>
</dbReference>
<evidence type="ECO:0000313" key="3">
    <source>
        <dbReference type="Proteomes" id="UP000001357"/>
    </source>
</evidence>
<dbReference type="Pfam" id="PF01764">
    <property type="entry name" value="Lipase_3"/>
    <property type="match status" value="1"/>
</dbReference>
<feature type="domain" description="Fungal lipase-type" evidence="1">
    <location>
        <begin position="253"/>
        <end position="379"/>
    </location>
</feature>
<dbReference type="Proteomes" id="UP000001357">
    <property type="component" value="Unassembled WGS sequence"/>
</dbReference>
<gene>
    <name evidence="2" type="ORF">MONBRDRAFT_39062</name>
</gene>
<evidence type="ECO:0000313" key="2">
    <source>
        <dbReference type="EMBL" id="EDQ84937.1"/>
    </source>
</evidence>
<keyword evidence="3" id="KW-1185">Reference proteome</keyword>